<name>A0A4D4J4I6_9PSEU</name>
<reference evidence="3" key="1">
    <citation type="submission" date="2019-04" db="EMBL/GenBank/DDBJ databases">
        <title>Draft genome sequence of Pseudonocardiaceae bacterium SL3-2-4.</title>
        <authorList>
            <person name="Ningsih F."/>
            <person name="Yokota A."/>
            <person name="Sakai Y."/>
            <person name="Nanatani K."/>
            <person name="Yabe S."/>
            <person name="Oetari A."/>
            <person name="Sjamsuridzal W."/>
        </authorList>
    </citation>
    <scope>NUCLEOTIDE SEQUENCE [LARGE SCALE GENOMIC DNA]</scope>
    <source>
        <strain evidence="3">SL3-2-4</strain>
    </source>
</reference>
<dbReference type="Proteomes" id="UP000298860">
    <property type="component" value="Unassembled WGS sequence"/>
</dbReference>
<keyword evidence="3" id="KW-1185">Reference proteome</keyword>
<evidence type="ECO:0000313" key="2">
    <source>
        <dbReference type="EMBL" id="GDY28863.1"/>
    </source>
</evidence>
<feature type="transmembrane region" description="Helical" evidence="1">
    <location>
        <begin position="121"/>
        <end position="143"/>
    </location>
</feature>
<evidence type="ECO:0000313" key="3">
    <source>
        <dbReference type="Proteomes" id="UP000298860"/>
    </source>
</evidence>
<proteinExistence type="predicted"/>
<keyword evidence="1" id="KW-1133">Transmembrane helix</keyword>
<evidence type="ECO:0000256" key="1">
    <source>
        <dbReference type="SAM" id="Phobius"/>
    </source>
</evidence>
<protein>
    <recommendedName>
        <fullName evidence="4">Transporter</fullName>
    </recommendedName>
</protein>
<dbReference type="InterPro" id="IPR047958">
    <property type="entry name" value="B-4DMT-like"/>
</dbReference>
<dbReference type="AlphaFoldDB" id="A0A4D4J4I6"/>
<sequence>MGETGRDRKRTLSAVRGWLVRGTTMAVLHAVVQVGVAAARIHTPGAIAVVEPAALGVLAGAAVLWGGLDGWLRRSRRGRGVAWFVAGLLAGPLAGVLGLVGQSALLDQAGVEVLGSVLTSGAAFTALLVMVPAELGLVLGGLVQPRRRRPVIGGQGQA</sequence>
<accession>A0A4D4J4I6</accession>
<dbReference type="NCBIfam" id="NF037996">
    <property type="entry name" value="B-4DMT"/>
    <property type="match status" value="1"/>
</dbReference>
<dbReference type="EMBL" id="BJFL01000002">
    <property type="protein sequence ID" value="GDY28863.1"/>
    <property type="molecule type" value="Genomic_DNA"/>
</dbReference>
<keyword evidence="1" id="KW-0472">Membrane</keyword>
<evidence type="ECO:0008006" key="4">
    <source>
        <dbReference type="Google" id="ProtNLM"/>
    </source>
</evidence>
<comment type="caution">
    <text evidence="2">The sequence shown here is derived from an EMBL/GenBank/DDBJ whole genome shotgun (WGS) entry which is preliminary data.</text>
</comment>
<keyword evidence="1" id="KW-0812">Transmembrane</keyword>
<gene>
    <name evidence="2" type="ORF">GTS_04960</name>
</gene>
<organism evidence="2 3">
    <name type="scientific">Gandjariella thermophila</name>
    <dbReference type="NCBI Taxonomy" id="1931992"/>
    <lineage>
        <taxon>Bacteria</taxon>
        <taxon>Bacillati</taxon>
        <taxon>Actinomycetota</taxon>
        <taxon>Actinomycetes</taxon>
        <taxon>Pseudonocardiales</taxon>
        <taxon>Pseudonocardiaceae</taxon>
        <taxon>Gandjariella</taxon>
    </lineage>
</organism>
<feature type="transmembrane region" description="Helical" evidence="1">
    <location>
        <begin position="18"/>
        <end position="39"/>
    </location>
</feature>
<feature type="transmembrane region" description="Helical" evidence="1">
    <location>
        <begin position="80"/>
        <end position="101"/>
    </location>
</feature>
<feature type="transmembrane region" description="Helical" evidence="1">
    <location>
        <begin position="45"/>
        <end position="68"/>
    </location>
</feature>